<evidence type="ECO:0000313" key="3">
    <source>
        <dbReference type="Proteomes" id="UP000030764"/>
    </source>
</evidence>
<accession>A0A085LY04</accession>
<dbReference type="Proteomes" id="UP000030764">
    <property type="component" value="Unassembled WGS sequence"/>
</dbReference>
<feature type="region of interest" description="Disordered" evidence="1">
    <location>
        <begin position="1"/>
        <end position="86"/>
    </location>
</feature>
<sequence length="86" mass="9302">MRSKERRKKKGTGNGKDNGITPNTGKLKGREKKHKLFFRRRRSIVRAVNQPRSIGRGQSAAANGPAPVEDMEGEVSGSAAILGNTS</sequence>
<dbReference type="AlphaFoldDB" id="A0A085LY04"/>
<keyword evidence="3" id="KW-1185">Reference proteome</keyword>
<organism evidence="2 3">
    <name type="scientific">Trichuris suis</name>
    <name type="common">pig whipworm</name>
    <dbReference type="NCBI Taxonomy" id="68888"/>
    <lineage>
        <taxon>Eukaryota</taxon>
        <taxon>Metazoa</taxon>
        <taxon>Ecdysozoa</taxon>
        <taxon>Nematoda</taxon>
        <taxon>Enoplea</taxon>
        <taxon>Dorylaimia</taxon>
        <taxon>Trichinellida</taxon>
        <taxon>Trichuridae</taxon>
        <taxon>Trichuris</taxon>
    </lineage>
</organism>
<name>A0A085LY04_9BILA</name>
<gene>
    <name evidence="2" type="ORF">M513_09317</name>
</gene>
<proteinExistence type="predicted"/>
<evidence type="ECO:0000256" key="1">
    <source>
        <dbReference type="SAM" id="MobiDB-lite"/>
    </source>
</evidence>
<dbReference type="EMBL" id="KL363263">
    <property type="protein sequence ID" value="KFD49850.1"/>
    <property type="molecule type" value="Genomic_DNA"/>
</dbReference>
<reference evidence="2 3" key="1">
    <citation type="journal article" date="2014" name="Nat. Genet.">
        <title>Genome and transcriptome of the porcine whipworm Trichuris suis.</title>
        <authorList>
            <person name="Jex A.R."/>
            <person name="Nejsum P."/>
            <person name="Schwarz E.M."/>
            <person name="Hu L."/>
            <person name="Young N.D."/>
            <person name="Hall R.S."/>
            <person name="Korhonen P.K."/>
            <person name="Liao S."/>
            <person name="Thamsborg S."/>
            <person name="Xia J."/>
            <person name="Xu P."/>
            <person name="Wang S."/>
            <person name="Scheerlinck J.P."/>
            <person name="Hofmann A."/>
            <person name="Sternberg P.W."/>
            <person name="Wang J."/>
            <person name="Gasser R.B."/>
        </authorList>
    </citation>
    <scope>NUCLEOTIDE SEQUENCE [LARGE SCALE GENOMIC DNA]</scope>
    <source>
        <strain evidence="2">DCEP-RM93M</strain>
    </source>
</reference>
<feature type="compositionally biased region" description="Basic residues" evidence="1">
    <location>
        <begin position="27"/>
        <end position="44"/>
    </location>
</feature>
<protein>
    <submittedName>
        <fullName evidence="2">Uncharacterized protein</fullName>
    </submittedName>
</protein>
<evidence type="ECO:0000313" key="2">
    <source>
        <dbReference type="EMBL" id="KFD49850.1"/>
    </source>
</evidence>
<feature type="compositionally biased region" description="Basic residues" evidence="1">
    <location>
        <begin position="1"/>
        <end position="11"/>
    </location>
</feature>